<reference evidence="2" key="1">
    <citation type="journal article" date="2020" name="Stud. Mycol.">
        <title>101 Dothideomycetes genomes: a test case for predicting lifestyles and emergence of pathogens.</title>
        <authorList>
            <person name="Haridas S."/>
            <person name="Albert R."/>
            <person name="Binder M."/>
            <person name="Bloem J."/>
            <person name="Labutti K."/>
            <person name="Salamov A."/>
            <person name="Andreopoulos B."/>
            <person name="Baker S."/>
            <person name="Barry K."/>
            <person name="Bills G."/>
            <person name="Bluhm B."/>
            <person name="Cannon C."/>
            <person name="Castanera R."/>
            <person name="Culley D."/>
            <person name="Daum C."/>
            <person name="Ezra D."/>
            <person name="Gonzalez J."/>
            <person name="Henrissat B."/>
            <person name="Kuo A."/>
            <person name="Liang C."/>
            <person name="Lipzen A."/>
            <person name="Lutzoni F."/>
            <person name="Magnuson J."/>
            <person name="Mondo S."/>
            <person name="Nolan M."/>
            <person name="Ohm R."/>
            <person name="Pangilinan J."/>
            <person name="Park H.-J."/>
            <person name="Ramirez L."/>
            <person name="Alfaro M."/>
            <person name="Sun H."/>
            <person name="Tritt A."/>
            <person name="Yoshinaga Y."/>
            <person name="Zwiers L.-H."/>
            <person name="Turgeon B."/>
            <person name="Goodwin S."/>
            <person name="Spatafora J."/>
            <person name="Crous P."/>
            <person name="Grigoriev I."/>
        </authorList>
    </citation>
    <scope>NUCLEOTIDE SEQUENCE</scope>
    <source>
        <strain evidence="2">CBS 130266</strain>
    </source>
</reference>
<proteinExistence type="predicted"/>
<feature type="signal peptide" evidence="1">
    <location>
        <begin position="1"/>
        <end position="21"/>
    </location>
</feature>
<keyword evidence="1" id="KW-0732">Signal</keyword>
<feature type="chain" id="PRO_5040247287" evidence="1">
    <location>
        <begin position="22"/>
        <end position="134"/>
    </location>
</feature>
<dbReference type="Proteomes" id="UP000800235">
    <property type="component" value="Unassembled WGS sequence"/>
</dbReference>
<accession>A0A9P4NY12</accession>
<dbReference type="Gene3D" id="2.60.20.10">
    <property type="entry name" value="Crystallins"/>
    <property type="match status" value="1"/>
</dbReference>
<evidence type="ECO:0000313" key="2">
    <source>
        <dbReference type="EMBL" id="KAF2433181.1"/>
    </source>
</evidence>
<dbReference type="OrthoDB" id="2910287at2759"/>
<dbReference type="AlphaFoldDB" id="A0A9P4NY12"/>
<sequence>MQFSILVLSVASLLATTAVNAFPVADPASATLTKELAKRDGPGVYYCNDPNFTTDCFWLDVSTNSNGWCVSLLGTPWYKLISSFGPDPGVTCSLFSGDNCEGSHLDELVYPGLAETYSNQWDNQAGSFKCHVNK</sequence>
<organism evidence="2 3">
    <name type="scientific">Tothia fuscella</name>
    <dbReference type="NCBI Taxonomy" id="1048955"/>
    <lineage>
        <taxon>Eukaryota</taxon>
        <taxon>Fungi</taxon>
        <taxon>Dikarya</taxon>
        <taxon>Ascomycota</taxon>
        <taxon>Pezizomycotina</taxon>
        <taxon>Dothideomycetes</taxon>
        <taxon>Pleosporomycetidae</taxon>
        <taxon>Venturiales</taxon>
        <taxon>Cylindrosympodiaceae</taxon>
        <taxon>Tothia</taxon>
    </lineage>
</organism>
<name>A0A9P4NY12_9PEZI</name>
<evidence type="ECO:0000256" key="1">
    <source>
        <dbReference type="SAM" id="SignalP"/>
    </source>
</evidence>
<evidence type="ECO:0000313" key="3">
    <source>
        <dbReference type="Proteomes" id="UP000800235"/>
    </source>
</evidence>
<comment type="caution">
    <text evidence="2">The sequence shown here is derived from an EMBL/GenBank/DDBJ whole genome shotgun (WGS) entry which is preliminary data.</text>
</comment>
<dbReference type="EMBL" id="MU007022">
    <property type="protein sequence ID" value="KAF2433181.1"/>
    <property type="molecule type" value="Genomic_DNA"/>
</dbReference>
<protein>
    <submittedName>
        <fullName evidence="2">Uncharacterized protein</fullName>
    </submittedName>
</protein>
<gene>
    <name evidence="2" type="ORF">EJ08DRAFT_658443</name>
</gene>
<keyword evidence="3" id="KW-1185">Reference proteome</keyword>